<accession>A0A2Z2HIS6</accession>
<evidence type="ECO:0000256" key="1">
    <source>
        <dbReference type="SAM" id="Phobius"/>
    </source>
</evidence>
<dbReference type="EMBL" id="CP021324">
    <property type="protein sequence ID" value="ARS64051.1"/>
    <property type="molecule type" value="Genomic_DNA"/>
</dbReference>
<evidence type="ECO:0000313" key="2">
    <source>
        <dbReference type="EMBL" id="ARS64051.1"/>
    </source>
</evidence>
<gene>
    <name evidence="2" type="ORF">NMSP_0428</name>
</gene>
<evidence type="ECO:0008006" key="4">
    <source>
        <dbReference type="Google" id="ProtNLM"/>
    </source>
</evidence>
<evidence type="ECO:0000313" key="3">
    <source>
        <dbReference type="Proteomes" id="UP000249949"/>
    </source>
</evidence>
<name>A0A2Z2HIS6_9ARCH</name>
<feature type="transmembrane region" description="Helical" evidence="1">
    <location>
        <begin position="6"/>
        <end position="24"/>
    </location>
</feature>
<proteinExistence type="predicted"/>
<dbReference type="OrthoDB" id="12245at2157"/>
<dbReference type="AlphaFoldDB" id="A0A2Z2HIS6"/>
<dbReference type="Gene3D" id="2.60.40.420">
    <property type="entry name" value="Cupredoxins - blue copper proteins"/>
    <property type="match status" value="1"/>
</dbReference>
<dbReference type="InterPro" id="IPR008972">
    <property type="entry name" value="Cupredoxin"/>
</dbReference>
<keyword evidence="1" id="KW-0812">Transmembrane</keyword>
<sequence>MNLTYGVIAVVGVLIAISLALIVADPNETPESRELTIPENNIAQIEEKLNQISVNPSLLTSTSNVGEALVFEVEFMDDDGNIVDHVNYDVFATQNSDSILSETAAHRHPGKYPVHESSALGDSVIDITVVVQGLGHGEDIYGPKGIETAFTLTPAVAAQTATSTEIRTADNSGMSMDCQESLDCYTPSIVTVSVGDAVTMINSDSTAAMHSFTAGTVDGFTPSPSGTFDTGIMSADDIFEWTPESAGEVPYYCLLHTWMQGTIIVE</sequence>
<dbReference type="RefSeq" id="WP_086907234.1">
    <property type="nucleotide sequence ID" value="NZ_CP021324.1"/>
</dbReference>
<dbReference type="InterPro" id="IPR052721">
    <property type="entry name" value="ET_Amicyanin"/>
</dbReference>
<reference evidence="2 3" key="1">
    <citation type="journal article" date="2017" name="Environ. Microbiol.">
        <title>Genome and epigenome of a novel marine Thaumarchaeota strain suggest viral infection, phosphorothioation DNA modification and multiple restriction systems.</title>
        <authorList>
            <person name="Ahlgren N.A."/>
            <person name="Chen Y."/>
            <person name="Needham D.M."/>
            <person name="Parada A.E."/>
            <person name="Sachdeva R."/>
            <person name="Trinh V."/>
            <person name="Chen T."/>
            <person name="Fuhrman J.A."/>
        </authorList>
    </citation>
    <scope>NUCLEOTIDE SEQUENCE [LARGE SCALE GENOMIC DNA]</scope>
    <source>
        <strain evidence="2 3">SPOT01</strain>
    </source>
</reference>
<dbReference type="GeneID" id="32900925"/>
<dbReference type="KEGG" id="nct:NMSP_0428"/>
<protein>
    <recommendedName>
        <fullName evidence="4">Plastocyanin</fullName>
    </recommendedName>
</protein>
<dbReference type="Proteomes" id="UP000249949">
    <property type="component" value="Chromosome"/>
</dbReference>
<dbReference type="SUPFAM" id="SSF49503">
    <property type="entry name" value="Cupredoxins"/>
    <property type="match status" value="1"/>
</dbReference>
<organism evidence="2 3">
    <name type="scientific">Candidatus Nitrosomarinus catalinensis</name>
    <dbReference type="NCBI Taxonomy" id="1898749"/>
    <lineage>
        <taxon>Archaea</taxon>
        <taxon>Nitrososphaerota</taxon>
        <taxon>Nitrososphaeria</taxon>
        <taxon>Nitrosopumilales</taxon>
        <taxon>Nitrosopumilaceae</taxon>
        <taxon>Candidatus Nitrosomarinus</taxon>
    </lineage>
</organism>
<keyword evidence="1" id="KW-0472">Membrane</keyword>
<dbReference type="PANTHER" id="PTHR36507:SF1">
    <property type="entry name" value="BLL1555 PROTEIN"/>
    <property type="match status" value="1"/>
</dbReference>
<dbReference type="PANTHER" id="PTHR36507">
    <property type="entry name" value="BLL1555 PROTEIN"/>
    <property type="match status" value="1"/>
</dbReference>
<keyword evidence="3" id="KW-1185">Reference proteome</keyword>
<keyword evidence="1" id="KW-1133">Transmembrane helix</keyword>